<evidence type="ECO:0000256" key="5">
    <source>
        <dbReference type="PROSITE-ProRule" id="PRU00723"/>
    </source>
</evidence>
<feature type="zinc finger region" description="C3H1-type" evidence="5">
    <location>
        <begin position="152"/>
        <end position="180"/>
    </location>
</feature>
<feature type="zinc finger region" description="C3H1-type" evidence="5">
    <location>
        <begin position="1458"/>
        <end position="1486"/>
    </location>
</feature>
<evidence type="ECO:0000256" key="1">
    <source>
        <dbReference type="ARBA" id="ARBA00022723"/>
    </source>
</evidence>
<feature type="compositionally biased region" description="Basic and acidic residues" evidence="6">
    <location>
        <begin position="74"/>
        <end position="87"/>
    </location>
</feature>
<protein>
    <submittedName>
        <fullName evidence="8">Zinc finger C-x8-C-x5-C-x3-H type family protein</fullName>
    </submittedName>
</protein>
<keyword evidence="4" id="KW-0238">DNA-binding</keyword>
<feature type="zinc finger region" description="C3H1-type" evidence="5">
    <location>
        <begin position="860"/>
        <end position="888"/>
    </location>
</feature>
<feature type="zinc finger region" description="C3H1-type" evidence="5">
    <location>
        <begin position="1076"/>
        <end position="1104"/>
    </location>
</feature>
<feature type="zinc finger region" description="C3H1-type" evidence="5">
    <location>
        <begin position="182"/>
        <end position="203"/>
    </location>
</feature>
<feature type="zinc finger region" description="C3H1-type" evidence="5">
    <location>
        <begin position="221"/>
        <end position="249"/>
    </location>
</feature>
<feature type="domain" description="C3H1-type" evidence="7">
    <location>
        <begin position="860"/>
        <end position="888"/>
    </location>
</feature>
<feature type="compositionally biased region" description="Basic and acidic residues" evidence="6">
    <location>
        <begin position="499"/>
        <end position="517"/>
    </location>
</feature>
<feature type="domain" description="C3H1-type" evidence="7">
    <location>
        <begin position="1334"/>
        <end position="1361"/>
    </location>
</feature>
<name>A0A4Y1RHE5_PRUDU</name>
<feature type="domain" description="C3H1-type" evidence="7">
    <location>
        <begin position="1076"/>
        <end position="1104"/>
    </location>
</feature>
<proteinExistence type="predicted"/>
<feature type="domain" description="C3H1-type" evidence="7">
    <location>
        <begin position="1504"/>
        <end position="1532"/>
    </location>
</feature>
<evidence type="ECO:0000313" key="8">
    <source>
        <dbReference type="EMBL" id="BBH03721.1"/>
    </source>
</evidence>
<gene>
    <name evidence="8" type="ORF">Prudu_014669</name>
</gene>
<dbReference type="EMBL" id="AP019301">
    <property type="protein sequence ID" value="BBH03721.1"/>
    <property type="molecule type" value="Genomic_DNA"/>
</dbReference>
<feature type="domain" description="C3H1-type" evidence="7">
    <location>
        <begin position="597"/>
        <end position="625"/>
    </location>
</feature>
<feature type="region of interest" description="Disordered" evidence="6">
    <location>
        <begin position="1008"/>
        <end position="1055"/>
    </location>
</feature>
<feature type="zinc finger region" description="C3H1-type" evidence="5">
    <location>
        <begin position="957"/>
        <end position="985"/>
    </location>
</feature>
<feature type="compositionally biased region" description="Low complexity" evidence="6">
    <location>
        <begin position="905"/>
        <end position="920"/>
    </location>
</feature>
<feature type="compositionally biased region" description="Polar residues" evidence="6">
    <location>
        <begin position="1033"/>
        <end position="1042"/>
    </location>
</feature>
<feature type="region of interest" description="Disordered" evidence="6">
    <location>
        <begin position="1104"/>
        <end position="1123"/>
    </location>
</feature>
<feature type="zinc finger region" description="C3H1-type" evidence="5">
    <location>
        <begin position="769"/>
        <end position="797"/>
    </location>
</feature>
<accession>A0A4Y1RHE5</accession>
<keyword evidence="2 5" id="KW-0863">Zinc-finger</keyword>
<feature type="zinc finger region" description="C3H1-type" evidence="5">
    <location>
        <begin position="403"/>
        <end position="431"/>
    </location>
</feature>
<feature type="zinc finger region" description="C3H1-type" evidence="5">
    <location>
        <begin position="525"/>
        <end position="553"/>
    </location>
</feature>
<evidence type="ECO:0000256" key="6">
    <source>
        <dbReference type="SAM" id="MobiDB-lite"/>
    </source>
</evidence>
<feature type="compositionally biased region" description="Basic and acidic residues" evidence="6">
    <location>
        <begin position="47"/>
        <end position="64"/>
    </location>
</feature>
<feature type="region of interest" description="Disordered" evidence="6">
    <location>
        <begin position="1"/>
        <end position="148"/>
    </location>
</feature>
<feature type="compositionally biased region" description="Basic and acidic residues" evidence="6">
    <location>
        <begin position="1008"/>
        <end position="1031"/>
    </location>
</feature>
<dbReference type="GO" id="GO:0008270">
    <property type="term" value="F:zinc ion binding"/>
    <property type="evidence" value="ECO:0007669"/>
    <property type="project" value="UniProtKB-KW"/>
</dbReference>
<feature type="zinc finger region" description="C3H1-type" evidence="5">
    <location>
        <begin position="1334"/>
        <end position="1361"/>
    </location>
</feature>
<feature type="zinc finger region" description="C3H1-type" evidence="5">
    <location>
        <begin position="357"/>
        <end position="385"/>
    </location>
</feature>
<dbReference type="Gene3D" id="2.30.30.1190">
    <property type="match status" value="2"/>
</dbReference>
<feature type="zinc finger region" description="C3H1-type" evidence="5">
    <location>
        <begin position="1504"/>
        <end position="1532"/>
    </location>
</feature>
<feature type="domain" description="C3H1-type" evidence="7">
    <location>
        <begin position="403"/>
        <end position="431"/>
    </location>
</feature>
<dbReference type="GO" id="GO:0003677">
    <property type="term" value="F:DNA binding"/>
    <property type="evidence" value="ECO:0007669"/>
    <property type="project" value="UniProtKB-KW"/>
</dbReference>
<evidence type="ECO:0000256" key="2">
    <source>
        <dbReference type="ARBA" id="ARBA00022771"/>
    </source>
</evidence>
<feature type="domain" description="C3H1-type" evidence="7">
    <location>
        <begin position="769"/>
        <end position="797"/>
    </location>
</feature>
<dbReference type="PROSITE" id="PS50103">
    <property type="entry name" value="ZF_C3H1"/>
    <property type="match status" value="14"/>
</dbReference>
<dbReference type="Pfam" id="PF00642">
    <property type="entry name" value="zf-CCCH"/>
    <property type="match status" value="11"/>
</dbReference>
<feature type="domain" description="C3H1-type" evidence="7">
    <location>
        <begin position="1458"/>
        <end position="1486"/>
    </location>
</feature>
<evidence type="ECO:0000259" key="7">
    <source>
        <dbReference type="PROSITE" id="PS50103"/>
    </source>
</evidence>
<dbReference type="Gene3D" id="4.10.1000.10">
    <property type="entry name" value="Zinc finger, CCCH-type"/>
    <property type="match status" value="7"/>
</dbReference>
<reference evidence="8" key="1">
    <citation type="journal article" date="2019" name="Science">
        <title>Mutation of a bHLH transcription factor allowed almond domestication.</title>
        <authorList>
            <person name="Sanchez-Perez R."/>
            <person name="Pavan S."/>
            <person name="Mazzeo R."/>
            <person name="Moldovan C."/>
            <person name="Aiese Cigliano R."/>
            <person name="Del Cueto J."/>
            <person name="Ricciardi F."/>
            <person name="Lotti C."/>
            <person name="Ricciardi L."/>
            <person name="Dicenta F."/>
            <person name="Lopez-Marques R.L."/>
            <person name="Lindberg Moller B."/>
        </authorList>
    </citation>
    <scope>NUCLEOTIDE SEQUENCE</scope>
</reference>
<feature type="domain" description="C3H1-type" evidence="7">
    <location>
        <begin position="525"/>
        <end position="553"/>
    </location>
</feature>
<dbReference type="SMART" id="SM00356">
    <property type="entry name" value="ZnF_C3H1"/>
    <property type="match status" value="14"/>
</dbReference>
<feature type="compositionally biased region" description="Polar residues" evidence="6">
    <location>
        <begin position="271"/>
        <end position="284"/>
    </location>
</feature>
<feature type="zinc finger region" description="C3H1-type" evidence="5">
    <location>
        <begin position="597"/>
        <end position="625"/>
    </location>
</feature>
<feature type="compositionally biased region" description="Basic and acidic residues" evidence="6">
    <location>
        <begin position="135"/>
        <end position="145"/>
    </location>
</feature>
<dbReference type="SUPFAM" id="SSF90229">
    <property type="entry name" value="CCCH zinc finger"/>
    <property type="match status" value="6"/>
</dbReference>
<feature type="region of interest" description="Disordered" evidence="6">
    <location>
        <begin position="436"/>
        <end position="523"/>
    </location>
</feature>
<feature type="region of interest" description="Disordered" evidence="6">
    <location>
        <begin position="624"/>
        <end position="650"/>
    </location>
</feature>
<evidence type="ECO:0000256" key="3">
    <source>
        <dbReference type="ARBA" id="ARBA00022833"/>
    </source>
</evidence>
<feature type="domain" description="C3H1-type" evidence="7">
    <location>
        <begin position="357"/>
        <end position="385"/>
    </location>
</feature>
<dbReference type="PANTHER" id="PTHR12506:SF20">
    <property type="entry name" value="ZINC FINGER CCCH DOMAIN-CONTAINING PROTEIN 67"/>
    <property type="match status" value="1"/>
</dbReference>
<dbReference type="Pfam" id="PF14608">
    <property type="entry name" value="zf-CCCH_2"/>
    <property type="match status" value="2"/>
</dbReference>
<feature type="region of interest" description="Disordered" evidence="6">
    <location>
        <begin position="888"/>
        <end position="920"/>
    </location>
</feature>
<dbReference type="InterPro" id="IPR036855">
    <property type="entry name" value="Znf_CCCH_sf"/>
</dbReference>
<keyword evidence="1 5" id="KW-0479">Metal-binding</keyword>
<feature type="domain" description="C3H1-type" evidence="7">
    <location>
        <begin position="957"/>
        <end position="985"/>
    </location>
</feature>
<feature type="compositionally biased region" description="Basic and acidic residues" evidence="6">
    <location>
        <begin position="17"/>
        <end position="28"/>
    </location>
</feature>
<feature type="domain" description="C3H1-type" evidence="7">
    <location>
        <begin position="221"/>
        <end position="249"/>
    </location>
</feature>
<feature type="region of interest" description="Disordered" evidence="6">
    <location>
        <begin position="253"/>
        <end position="284"/>
    </location>
</feature>
<dbReference type="InterPro" id="IPR050974">
    <property type="entry name" value="Plant_ZF_CCCH"/>
</dbReference>
<dbReference type="PANTHER" id="PTHR12506">
    <property type="entry name" value="PROTEIN PHOSPHATASE RELATED"/>
    <property type="match status" value="1"/>
</dbReference>
<dbReference type="InterPro" id="IPR000571">
    <property type="entry name" value="Znf_CCCH"/>
</dbReference>
<feature type="compositionally biased region" description="Basic and acidic residues" evidence="6">
    <location>
        <begin position="96"/>
        <end position="107"/>
    </location>
</feature>
<keyword evidence="3 5" id="KW-0862">Zinc</keyword>
<evidence type="ECO:0000256" key="4">
    <source>
        <dbReference type="ARBA" id="ARBA00023125"/>
    </source>
</evidence>
<sequence>MEVSEAISVPPNLDANNNHHIDEHHQPSHSELVFLPSSPDPDPAPSDFDHEVLDELQKLDLKEKEEEEGEDHLDEFQKLDLKEKEDAKEEEEEEDVEKKSSNGRETENENENENESERQSEQSDGGENQSEDGGDAEKKAEESRRRYQYPVRPEAEDCSYYLKTGSCKFGSNCKFNHPVKRKYYLRSGGCKYGKACRYSHSKGKPSVAPVVELNFLGLPIRLGERECPYYMRNGSCKYASNCRFNHPDPTAAGGSDPASAFGNGGPASLQGAPQSTVAPWSAPRSLNETPPYMPMMIPPSQGVPSQNTEWNGYQAPAYLPERSMPARQPYLMNNSMTETNIYKQYPQHQQAEEFPERPGQPFCSYFLRTGDCKFKSNCKYHHPKIQTAVSPQCALSDKGLPLRPDQNICTHYSRYGICKFGPVCKFDHPLNITSSTTSGPDHQLPFSDSATTNGGGTAGSRSGTDAISKEEAERNCSGRENEKGNETQSEESGGGGGENKNENGGEVEKKVVSEERSRRHHYPVRPEAGDCSFYLKTGTCKFGSNCKFNHPRRRKTNKDYSRSGGCKYEKACSFNPRRGEPSVAPILECNFLGLPIRPGEKDCSFYMRNGSCMFGTNCRFNHPDPTAARESDPPSGYGNGGPASLQGALSSTAAPCSAPRSLNDAPLYVPMVIPPSQGIPSQNTEWNGYQSLKPTRTNNIHSRSKLKNSQNDLGNLFAFTSPERGIAPAYLQERSMPARQPYLVNNSVTGTNVYKQYLQHQQAEEFPERPGQPVCSYFLRTGDCKFKSDCKYHHPKTQTAFINLEYDFRKDFSLCDTWEKQDYSRSGGRKYEKACSLNPGRGEPSVAPILECNFLGLPIRPGEKDCSFYMRNASCMFGTNCRFNHPDPTAARESEPPSGYGNGGSAALQGASSSTAAPWSAPSSLNDVPLYVPMVITETNAYEQHPQQKQVEQLPERPGQPACIYFSRTGDCKFISNCKYHHPKNQTALFPSCALSDKGLPLRPNKMKEREGLAEKPGKTECKNKMKERKGWQRSQARQNARSGGRKSGNACALNPRRGEASVAPILENFMGLPIRPGEKDCSCYMRTLSCMYGTKCRFNHPDPTPAGESDPPSGNGGGLASLQGTSSATAARWYAPISLNNAPLYEPIMIPPSQEFPSQNTEWNGYQAPERSMPAPPPYVMNHSVTETNTYEQYPQQKQVQEFPERPGQPCLSFLCFDDDVYELISKASFLCFDDGVSAFGYLKTSIESLGLEHISSYCLGRFVVCFDQLIILMTILSLCTLYSNLCNMHDGLNYFRSGGCKPGKAFSFNPRRGEPSVAPVQKLNFMDLPICPGEKECPYYMKNGSCKSGTNCTFNHPDPTAIGESGPPSGYIDGGPASVQGASSATAWDSLCVPMIPPSQGIPCQNTEWNASQDPEYLPERSIPAPPPYVMNKAVTETNIYEQNPQQKQVEEFPERPGQPICIYFLRKGDCKHRSNCKYHHPKNQTAVSPSCALSDKGLPLRPGENICTQYSSYGICNSGPACKFDHPSLSTFLL</sequence>
<organism evidence="8">
    <name type="scientific">Prunus dulcis</name>
    <name type="common">Almond</name>
    <name type="synonym">Amygdalus dulcis</name>
    <dbReference type="NCBI Taxonomy" id="3755"/>
    <lineage>
        <taxon>Eukaryota</taxon>
        <taxon>Viridiplantae</taxon>
        <taxon>Streptophyta</taxon>
        <taxon>Embryophyta</taxon>
        <taxon>Tracheophyta</taxon>
        <taxon>Spermatophyta</taxon>
        <taxon>Magnoliopsida</taxon>
        <taxon>eudicotyledons</taxon>
        <taxon>Gunneridae</taxon>
        <taxon>Pentapetalae</taxon>
        <taxon>rosids</taxon>
        <taxon>fabids</taxon>
        <taxon>Rosales</taxon>
        <taxon>Rosaceae</taxon>
        <taxon>Amygdaloideae</taxon>
        <taxon>Amygdaleae</taxon>
        <taxon>Prunus</taxon>
    </lineage>
</organism>
<dbReference type="GO" id="GO:0003729">
    <property type="term" value="F:mRNA binding"/>
    <property type="evidence" value="ECO:0007669"/>
    <property type="project" value="UniProtKB-ARBA"/>
</dbReference>
<feature type="domain" description="C3H1-type" evidence="7">
    <location>
        <begin position="152"/>
        <end position="180"/>
    </location>
</feature>
<feature type="domain" description="C3H1-type" evidence="7">
    <location>
        <begin position="182"/>
        <end position="203"/>
    </location>
</feature>
<feature type="compositionally biased region" description="Basic and acidic residues" evidence="6">
    <location>
        <begin position="467"/>
        <end position="485"/>
    </location>
</feature>